<evidence type="ECO:0000313" key="1">
    <source>
        <dbReference type="EMBL" id="CAH2088649.1"/>
    </source>
</evidence>
<name>A0AAU9TPL6_EUPED</name>
<sequence>MIKAWLLQDTCQDCVYKFLRELRADVAFEYFFNIADSFSECIDLPDLKTSIRIGPCDERGFQVIENPGFLRTFGKHSFLTSPFSNTILPVRVKLLENAPTRTFHMTGRQTATLLSMLDLHARVLRAREWKQCRRAFSACLRERRVNDGLSLTHVMLQLVVDLKSLSDISPALSTAVAHFALLIFRGGLSVEMIQAYNLARETQGVSAHTFIIRHCFLRAPTPDTQAYAEHMYKKFINASPEERATIIEYTVEDFEHQYELSREEVDLAERWDIQDTVPEEEIVDYFKGSTITFEHSGRLSDRHERALIAADSTDDSLDGSDDPIHQSVRMELSNSEADIMREFNIDYAYNASASSDGDDMRHSIACGGTLTDFADAESTITRSSASSAIEH</sequence>
<organism evidence="1 2">
    <name type="scientific">Euphydryas editha</name>
    <name type="common">Edith's checkerspot</name>
    <dbReference type="NCBI Taxonomy" id="104508"/>
    <lineage>
        <taxon>Eukaryota</taxon>
        <taxon>Metazoa</taxon>
        <taxon>Ecdysozoa</taxon>
        <taxon>Arthropoda</taxon>
        <taxon>Hexapoda</taxon>
        <taxon>Insecta</taxon>
        <taxon>Pterygota</taxon>
        <taxon>Neoptera</taxon>
        <taxon>Endopterygota</taxon>
        <taxon>Lepidoptera</taxon>
        <taxon>Glossata</taxon>
        <taxon>Ditrysia</taxon>
        <taxon>Papilionoidea</taxon>
        <taxon>Nymphalidae</taxon>
        <taxon>Nymphalinae</taxon>
        <taxon>Euphydryas</taxon>
    </lineage>
</organism>
<reference evidence="1" key="1">
    <citation type="submission" date="2022-03" db="EMBL/GenBank/DDBJ databases">
        <authorList>
            <person name="Tunstrom K."/>
        </authorList>
    </citation>
    <scope>NUCLEOTIDE SEQUENCE</scope>
</reference>
<evidence type="ECO:0000313" key="2">
    <source>
        <dbReference type="Proteomes" id="UP001153954"/>
    </source>
</evidence>
<gene>
    <name evidence="1" type="ORF">EEDITHA_LOCUS4791</name>
</gene>
<dbReference type="EMBL" id="CAKOGL010000007">
    <property type="protein sequence ID" value="CAH2088649.1"/>
    <property type="molecule type" value="Genomic_DNA"/>
</dbReference>
<dbReference type="AlphaFoldDB" id="A0AAU9TPL6"/>
<keyword evidence="2" id="KW-1185">Reference proteome</keyword>
<proteinExistence type="predicted"/>
<dbReference type="Proteomes" id="UP001153954">
    <property type="component" value="Unassembled WGS sequence"/>
</dbReference>
<protein>
    <submittedName>
        <fullName evidence="1">Uncharacterized protein</fullName>
    </submittedName>
</protein>
<accession>A0AAU9TPL6</accession>
<comment type="caution">
    <text evidence="1">The sequence shown here is derived from an EMBL/GenBank/DDBJ whole genome shotgun (WGS) entry which is preliminary data.</text>
</comment>